<evidence type="ECO:0000313" key="2">
    <source>
        <dbReference type="Proteomes" id="UP000011116"/>
    </source>
</evidence>
<dbReference type="EnsemblPlants" id="HORVU.MOREX.r3.2HG0126660.1">
    <property type="protein sequence ID" value="HORVU.MOREX.r3.2HG0126660.1.CDS1"/>
    <property type="gene ID" value="HORVU.MOREX.r3.2HG0126660"/>
</dbReference>
<proteinExistence type="predicted"/>
<dbReference type="AlphaFoldDB" id="A0A8I7B2F9"/>
<protein>
    <submittedName>
        <fullName evidence="1">Uncharacterized protein</fullName>
    </submittedName>
</protein>
<reference evidence="1" key="2">
    <citation type="submission" date="2020-10" db="EMBL/GenBank/DDBJ databases">
        <authorList>
            <person name="Scholz U."/>
            <person name="Mascher M."/>
            <person name="Fiebig A."/>
        </authorList>
    </citation>
    <scope>NUCLEOTIDE SEQUENCE [LARGE SCALE GENOMIC DNA]</scope>
    <source>
        <strain evidence="1">cv. Morex</strain>
    </source>
</reference>
<evidence type="ECO:0000313" key="1">
    <source>
        <dbReference type="EnsemblPlants" id="HORVU.MOREX.r3.2HG0126660.1.CDS1"/>
    </source>
</evidence>
<dbReference type="Proteomes" id="UP000011116">
    <property type="component" value="Chromosome 2H"/>
</dbReference>
<keyword evidence="2" id="KW-1185">Reference proteome</keyword>
<accession>A0A8I7B2F9</accession>
<name>A0A8I7B2F9_HORVV</name>
<dbReference type="Gramene" id="HORVU.MOREX.r2.2HG0104510.1">
    <property type="protein sequence ID" value="HORVU.MOREX.r2.2HG0104510.1.CDS.1"/>
    <property type="gene ID" value="HORVU.MOREX.r2.2HG0104510"/>
</dbReference>
<reference evidence="2" key="1">
    <citation type="journal article" date="2012" name="Nature">
        <title>A physical, genetic and functional sequence assembly of the barley genome.</title>
        <authorList>
            <consortium name="The International Barley Genome Sequencing Consortium"/>
            <person name="Mayer K.F."/>
            <person name="Waugh R."/>
            <person name="Brown J.W."/>
            <person name="Schulman A."/>
            <person name="Langridge P."/>
            <person name="Platzer M."/>
            <person name="Fincher G.B."/>
            <person name="Muehlbauer G.J."/>
            <person name="Sato K."/>
            <person name="Close T.J."/>
            <person name="Wise R.P."/>
            <person name="Stein N."/>
        </authorList>
    </citation>
    <scope>NUCLEOTIDE SEQUENCE [LARGE SCALE GENOMIC DNA]</scope>
    <source>
        <strain evidence="2">cv. Morex</strain>
    </source>
</reference>
<reference evidence="1" key="3">
    <citation type="submission" date="2022-01" db="UniProtKB">
        <authorList>
            <consortium name="EnsemblPlants"/>
        </authorList>
    </citation>
    <scope>IDENTIFICATION</scope>
    <source>
        <strain evidence="1">subsp. vulgare</strain>
    </source>
</reference>
<dbReference type="Gramene" id="HORVU.MOREX.r3.2HG0126660.1">
    <property type="protein sequence ID" value="HORVU.MOREX.r3.2HG0126660.1.CDS1"/>
    <property type="gene ID" value="HORVU.MOREX.r3.2HG0126660"/>
</dbReference>
<organism evidence="1 2">
    <name type="scientific">Hordeum vulgare subsp. vulgare</name>
    <name type="common">Domesticated barley</name>
    <dbReference type="NCBI Taxonomy" id="112509"/>
    <lineage>
        <taxon>Eukaryota</taxon>
        <taxon>Viridiplantae</taxon>
        <taxon>Streptophyta</taxon>
        <taxon>Embryophyta</taxon>
        <taxon>Tracheophyta</taxon>
        <taxon>Spermatophyta</taxon>
        <taxon>Magnoliopsida</taxon>
        <taxon>Liliopsida</taxon>
        <taxon>Poales</taxon>
        <taxon>Poaceae</taxon>
        <taxon>BOP clade</taxon>
        <taxon>Pooideae</taxon>
        <taxon>Triticodae</taxon>
        <taxon>Triticeae</taxon>
        <taxon>Hordeinae</taxon>
        <taxon>Hordeum</taxon>
    </lineage>
</organism>
<sequence>MEFGGPILSPFQLKLSKLAKRRLCEPETDDSVNPKLSKSTARVGRLDPSELGWHSENSFEALSYHLPAPQPRVDLECALGTRMVSRQLGWEHHNIPHVRRPNGYIEWGAEVIDHHTFNLKGGEDHTHYICGAIYVSLCDYDVCPNFFNLC</sequence>